<proteinExistence type="predicted"/>
<keyword evidence="2" id="KW-1185">Reference proteome</keyword>
<name>A0A0W0VWV2_9GAMM</name>
<dbReference type="AlphaFoldDB" id="A0A0W0VWV2"/>
<reference evidence="1 2" key="1">
    <citation type="submission" date="2015-11" db="EMBL/GenBank/DDBJ databases">
        <title>Genomic analysis of 38 Legionella species identifies large and diverse effector repertoires.</title>
        <authorList>
            <person name="Burstein D."/>
            <person name="Amaro F."/>
            <person name="Zusman T."/>
            <person name="Lifshitz Z."/>
            <person name="Cohen O."/>
            <person name="Gilbert J.A."/>
            <person name="Pupko T."/>
            <person name="Shuman H.A."/>
            <person name="Segal G."/>
        </authorList>
    </citation>
    <scope>NUCLEOTIDE SEQUENCE [LARGE SCALE GENOMIC DNA]</scope>
    <source>
        <strain evidence="1 2">PX-1-G2-E2</strain>
    </source>
</reference>
<accession>A0A0W0VWV2</accession>
<dbReference type="EMBL" id="LNYL01000050">
    <property type="protein sequence ID" value="KTD24597.1"/>
    <property type="molecule type" value="Genomic_DNA"/>
</dbReference>
<dbReference type="Proteomes" id="UP000054908">
    <property type="component" value="Unassembled WGS sequence"/>
</dbReference>
<dbReference type="RefSeq" id="WP_058453368.1">
    <property type="nucleotide sequence ID" value="NZ_CAAAIB010000001.1"/>
</dbReference>
<dbReference type="InterPro" id="IPR009282">
    <property type="entry name" value="DUF937"/>
</dbReference>
<comment type="caution">
    <text evidence="1">The sequence shown here is derived from an EMBL/GenBank/DDBJ whole genome shotgun (WGS) entry which is preliminary data.</text>
</comment>
<evidence type="ECO:0000313" key="1">
    <source>
        <dbReference type="EMBL" id="KTD24597.1"/>
    </source>
</evidence>
<dbReference type="OrthoDB" id="5657101at2"/>
<protein>
    <recommendedName>
        <fullName evidence="3">DUF937 domain-containing protein</fullName>
    </recommendedName>
</protein>
<dbReference type="Pfam" id="PF06078">
    <property type="entry name" value="DUF937"/>
    <property type="match status" value="1"/>
</dbReference>
<dbReference type="PATRIC" id="fig|466.6.peg.2863"/>
<gene>
    <name evidence="1" type="ORF">Lmac_2684</name>
</gene>
<evidence type="ECO:0000313" key="2">
    <source>
        <dbReference type="Proteomes" id="UP000054908"/>
    </source>
</evidence>
<evidence type="ECO:0008006" key="3">
    <source>
        <dbReference type="Google" id="ProtNLM"/>
    </source>
</evidence>
<sequence length="198" mass="21491">MENSIFSEIINFMQNHSDGQKVVEQSSLPPSDVHQVAKEVVPKITEQVKKDPQTLGELFRIIAQNKNDPQSMLNSNPGFDKQQAQKEGNQILQALFGGSGQTAQIADEVSQKTGVSSNDITSMMPMIAAMATRLLGGKVDTMGNGADPQSQQSSLNELLGFLDMNKDGSISDDLSRIGQKILGNLFNTPDQSNQNRQA</sequence>
<organism evidence="1 2">
    <name type="scientific">Legionella maceachernii</name>
    <dbReference type="NCBI Taxonomy" id="466"/>
    <lineage>
        <taxon>Bacteria</taxon>
        <taxon>Pseudomonadati</taxon>
        <taxon>Pseudomonadota</taxon>
        <taxon>Gammaproteobacteria</taxon>
        <taxon>Legionellales</taxon>
        <taxon>Legionellaceae</taxon>
        <taxon>Legionella</taxon>
    </lineage>
</organism>